<feature type="compositionally biased region" description="Low complexity" evidence="1">
    <location>
        <begin position="11"/>
        <end position="20"/>
    </location>
</feature>
<evidence type="ECO:0000256" key="1">
    <source>
        <dbReference type="SAM" id="MobiDB-lite"/>
    </source>
</evidence>
<dbReference type="Proteomes" id="UP000791440">
    <property type="component" value="Unassembled WGS sequence"/>
</dbReference>
<organism evidence="2 3">
    <name type="scientific">Manduca sexta</name>
    <name type="common">Tobacco hawkmoth</name>
    <name type="synonym">Tobacco hornworm</name>
    <dbReference type="NCBI Taxonomy" id="7130"/>
    <lineage>
        <taxon>Eukaryota</taxon>
        <taxon>Metazoa</taxon>
        <taxon>Ecdysozoa</taxon>
        <taxon>Arthropoda</taxon>
        <taxon>Hexapoda</taxon>
        <taxon>Insecta</taxon>
        <taxon>Pterygota</taxon>
        <taxon>Neoptera</taxon>
        <taxon>Endopterygota</taxon>
        <taxon>Lepidoptera</taxon>
        <taxon>Glossata</taxon>
        <taxon>Ditrysia</taxon>
        <taxon>Bombycoidea</taxon>
        <taxon>Sphingidae</taxon>
        <taxon>Sphinginae</taxon>
        <taxon>Sphingini</taxon>
        <taxon>Manduca</taxon>
    </lineage>
</organism>
<evidence type="ECO:0000313" key="2">
    <source>
        <dbReference type="EMBL" id="KAG6454432.1"/>
    </source>
</evidence>
<feature type="region of interest" description="Disordered" evidence="1">
    <location>
        <begin position="1"/>
        <end position="20"/>
    </location>
</feature>
<reference evidence="2" key="1">
    <citation type="journal article" date="2016" name="Insect Biochem. Mol. Biol.">
        <title>Multifaceted biological insights from a draft genome sequence of the tobacco hornworm moth, Manduca sexta.</title>
        <authorList>
            <person name="Kanost M.R."/>
            <person name="Arrese E.L."/>
            <person name="Cao X."/>
            <person name="Chen Y.R."/>
            <person name="Chellapilla S."/>
            <person name="Goldsmith M.R."/>
            <person name="Grosse-Wilde E."/>
            <person name="Heckel D.G."/>
            <person name="Herndon N."/>
            <person name="Jiang H."/>
            <person name="Papanicolaou A."/>
            <person name="Qu J."/>
            <person name="Soulages J.L."/>
            <person name="Vogel H."/>
            <person name="Walters J."/>
            <person name="Waterhouse R.M."/>
            <person name="Ahn S.J."/>
            <person name="Almeida F.C."/>
            <person name="An C."/>
            <person name="Aqrawi P."/>
            <person name="Bretschneider A."/>
            <person name="Bryant W.B."/>
            <person name="Bucks S."/>
            <person name="Chao H."/>
            <person name="Chevignon G."/>
            <person name="Christen J.M."/>
            <person name="Clarke D.F."/>
            <person name="Dittmer N.T."/>
            <person name="Ferguson L.C.F."/>
            <person name="Garavelou S."/>
            <person name="Gordon K.H.J."/>
            <person name="Gunaratna R.T."/>
            <person name="Han Y."/>
            <person name="Hauser F."/>
            <person name="He Y."/>
            <person name="Heidel-Fischer H."/>
            <person name="Hirsh A."/>
            <person name="Hu Y."/>
            <person name="Jiang H."/>
            <person name="Kalra D."/>
            <person name="Klinner C."/>
            <person name="Konig C."/>
            <person name="Kovar C."/>
            <person name="Kroll A.R."/>
            <person name="Kuwar S.S."/>
            <person name="Lee S.L."/>
            <person name="Lehman R."/>
            <person name="Li K."/>
            <person name="Li Z."/>
            <person name="Liang H."/>
            <person name="Lovelace S."/>
            <person name="Lu Z."/>
            <person name="Mansfield J.H."/>
            <person name="McCulloch K.J."/>
            <person name="Mathew T."/>
            <person name="Morton B."/>
            <person name="Muzny D.M."/>
            <person name="Neunemann D."/>
            <person name="Ongeri F."/>
            <person name="Pauchet Y."/>
            <person name="Pu L.L."/>
            <person name="Pyrousis I."/>
            <person name="Rao X.J."/>
            <person name="Redding A."/>
            <person name="Roesel C."/>
            <person name="Sanchez-Gracia A."/>
            <person name="Schaack S."/>
            <person name="Shukla A."/>
            <person name="Tetreau G."/>
            <person name="Wang Y."/>
            <person name="Xiong G.H."/>
            <person name="Traut W."/>
            <person name="Walsh T.K."/>
            <person name="Worley K.C."/>
            <person name="Wu D."/>
            <person name="Wu W."/>
            <person name="Wu Y.Q."/>
            <person name="Zhang X."/>
            <person name="Zou Z."/>
            <person name="Zucker H."/>
            <person name="Briscoe A.D."/>
            <person name="Burmester T."/>
            <person name="Clem R.J."/>
            <person name="Feyereisen R."/>
            <person name="Grimmelikhuijzen C.J.P."/>
            <person name="Hamodrakas S.J."/>
            <person name="Hansson B.S."/>
            <person name="Huguet E."/>
            <person name="Jermiin L.S."/>
            <person name="Lan Q."/>
            <person name="Lehman H.K."/>
            <person name="Lorenzen M."/>
            <person name="Merzendorfer H."/>
            <person name="Michalopoulos I."/>
            <person name="Morton D.B."/>
            <person name="Muthukrishnan S."/>
            <person name="Oakeshott J.G."/>
            <person name="Palmer W."/>
            <person name="Park Y."/>
            <person name="Passarelli A.L."/>
            <person name="Rozas J."/>
            <person name="Schwartz L.M."/>
            <person name="Smith W."/>
            <person name="Southgate A."/>
            <person name="Vilcinskas A."/>
            <person name="Vogt R."/>
            <person name="Wang P."/>
            <person name="Werren J."/>
            <person name="Yu X.Q."/>
            <person name="Zhou J.J."/>
            <person name="Brown S.J."/>
            <person name="Scherer S.E."/>
            <person name="Richards S."/>
            <person name="Blissard G.W."/>
        </authorList>
    </citation>
    <scope>NUCLEOTIDE SEQUENCE</scope>
</reference>
<keyword evidence="3" id="KW-1185">Reference proteome</keyword>
<accession>A0A922CQ79</accession>
<evidence type="ECO:0000313" key="3">
    <source>
        <dbReference type="Proteomes" id="UP000791440"/>
    </source>
</evidence>
<protein>
    <submittedName>
        <fullName evidence="2">Uncharacterized protein</fullName>
    </submittedName>
</protein>
<name>A0A922CQ79_MANSE</name>
<reference evidence="2" key="2">
    <citation type="submission" date="2020-12" db="EMBL/GenBank/DDBJ databases">
        <authorList>
            <person name="Kanost M."/>
        </authorList>
    </citation>
    <scope>NUCLEOTIDE SEQUENCE</scope>
</reference>
<comment type="caution">
    <text evidence="2">The sequence shown here is derived from an EMBL/GenBank/DDBJ whole genome shotgun (WGS) entry which is preliminary data.</text>
</comment>
<dbReference type="AlphaFoldDB" id="A0A922CQ79"/>
<sequence>MCIRRKKRYPTTQTKSTKTQTTKKTKRQGCCVRCIRKICGFFCRRIKRRIKKKIINVVTPDFDQYDITGIDIDVLKTKYSPNIDSMYIENFKETVKSTLGRLDVDDIKQKFVDNLDRFSLKKLASVVTLFKNKKKFSKINMSLKDLDLIDGLEFEDLKKKFSIKGSKEKLLEKLIHDYKKGDLSAAGSMSNKSKYNELKKLDKEQLHKMLETYAEKSKNNRLSIAEAIIGNLKTNTSLSSLKRGLFDKVLESFKKGDLSKSATSKICKLDVKKLSKKEISIIIKKFQEQEKKKRRVTFARPSKLEEFKSAVGSYFGKAY</sequence>
<gene>
    <name evidence="2" type="ORF">O3G_MSEX008682</name>
</gene>
<dbReference type="EMBL" id="JH668466">
    <property type="protein sequence ID" value="KAG6454432.1"/>
    <property type="molecule type" value="Genomic_DNA"/>
</dbReference>
<proteinExistence type="predicted"/>